<dbReference type="PANTHER" id="PTHR45885:SF1">
    <property type="entry name" value="CELL DIVISION CYCLE 5-LIKE PROTEIN"/>
    <property type="match status" value="1"/>
</dbReference>
<dbReference type="GO" id="GO:0005681">
    <property type="term" value="C:spliceosomal complex"/>
    <property type="evidence" value="ECO:0007669"/>
    <property type="project" value="TreeGrafter"/>
</dbReference>
<dbReference type="GO" id="GO:0000974">
    <property type="term" value="C:Prp19 complex"/>
    <property type="evidence" value="ECO:0007669"/>
    <property type="project" value="InterPro"/>
</dbReference>
<evidence type="ECO:0000313" key="4">
    <source>
        <dbReference type="Proteomes" id="UP001231189"/>
    </source>
</evidence>
<keyword evidence="2" id="KW-0539">Nucleus</keyword>
<organism evidence="3 4">
    <name type="scientific">Lolium multiflorum</name>
    <name type="common">Italian ryegrass</name>
    <name type="synonym">Lolium perenne subsp. multiflorum</name>
    <dbReference type="NCBI Taxonomy" id="4521"/>
    <lineage>
        <taxon>Eukaryota</taxon>
        <taxon>Viridiplantae</taxon>
        <taxon>Streptophyta</taxon>
        <taxon>Embryophyta</taxon>
        <taxon>Tracheophyta</taxon>
        <taxon>Spermatophyta</taxon>
        <taxon>Magnoliopsida</taxon>
        <taxon>Liliopsida</taxon>
        <taxon>Poales</taxon>
        <taxon>Poaceae</taxon>
        <taxon>BOP clade</taxon>
        <taxon>Pooideae</taxon>
        <taxon>Poodae</taxon>
        <taxon>Poeae</taxon>
        <taxon>Poeae Chloroplast Group 2 (Poeae type)</taxon>
        <taxon>Loliodinae</taxon>
        <taxon>Loliinae</taxon>
        <taxon>Lolium</taxon>
    </lineage>
</organism>
<keyword evidence="4" id="KW-1185">Reference proteome</keyword>
<accession>A0AAD8S4H1</accession>
<evidence type="ECO:0000256" key="2">
    <source>
        <dbReference type="ARBA" id="ARBA00023242"/>
    </source>
</evidence>
<dbReference type="PANTHER" id="PTHR45885">
    <property type="entry name" value="CELL DIVISION CYCLE 5-LIKE PROTEIN"/>
    <property type="match status" value="1"/>
</dbReference>
<sequence>MVATRRRIASISVFSNKDVPVAGLAISRGLLGGADKARKVPGWIGWTRIVPCVCSSSAELQLRNAGMQTPVSRMHESSMVDGELQYLRVAMGHQNESFEDFVKSHDACQEDLMFFPKNKSYGLASVAGNADKIFALQHEFEIVRKRMDAEAKKAYKLHD</sequence>
<dbReference type="EMBL" id="JAUUTY010000004">
    <property type="protein sequence ID" value="KAK1643992.1"/>
    <property type="molecule type" value="Genomic_DNA"/>
</dbReference>
<dbReference type="InterPro" id="IPR047242">
    <property type="entry name" value="CDC5L/Cef1"/>
</dbReference>
<protein>
    <submittedName>
        <fullName evidence="3">Uncharacterized protein</fullName>
    </submittedName>
</protein>
<evidence type="ECO:0000313" key="3">
    <source>
        <dbReference type="EMBL" id="KAK1643992.1"/>
    </source>
</evidence>
<name>A0AAD8S4H1_LOLMU</name>
<dbReference type="GO" id="GO:0003677">
    <property type="term" value="F:DNA binding"/>
    <property type="evidence" value="ECO:0007669"/>
    <property type="project" value="UniProtKB-KW"/>
</dbReference>
<comment type="caution">
    <text evidence="3">The sequence shown here is derived from an EMBL/GenBank/DDBJ whole genome shotgun (WGS) entry which is preliminary data.</text>
</comment>
<dbReference type="Proteomes" id="UP001231189">
    <property type="component" value="Unassembled WGS sequence"/>
</dbReference>
<evidence type="ECO:0000256" key="1">
    <source>
        <dbReference type="ARBA" id="ARBA00023125"/>
    </source>
</evidence>
<dbReference type="GO" id="GO:0000398">
    <property type="term" value="P:mRNA splicing, via spliceosome"/>
    <property type="evidence" value="ECO:0007669"/>
    <property type="project" value="InterPro"/>
</dbReference>
<reference evidence="3" key="1">
    <citation type="submission" date="2023-07" db="EMBL/GenBank/DDBJ databases">
        <title>A chromosome-level genome assembly of Lolium multiflorum.</title>
        <authorList>
            <person name="Chen Y."/>
            <person name="Copetti D."/>
            <person name="Kolliker R."/>
            <person name="Studer B."/>
        </authorList>
    </citation>
    <scope>NUCLEOTIDE SEQUENCE</scope>
    <source>
        <strain evidence="3">02402/16</strain>
        <tissue evidence="3">Leaf</tissue>
    </source>
</reference>
<proteinExistence type="predicted"/>
<dbReference type="AlphaFoldDB" id="A0AAD8S4H1"/>
<keyword evidence="1" id="KW-0238">DNA-binding</keyword>
<gene>
    <name evidence="3" type="ORF">QYE76_061797</name>
</gene>